<dbReference type="InterPro" id="IPR007187">
    <property type="entry name" value="Nucleoporin_Nup133/Nup155_C"/>
</dbReference>
<name>A0A4P9XKI9_9FUNG</name>
<dbReference type="InterPro" id="IPR004870">
    <property type="entry name" value="Nucleoporin_Nup155"/>
</dbReference>
<dbReference type="Pfam" id="PF03177">
    <property type="entry name" value="Nucleoporin_C"/>
    <property type="match status" value="1"/>
</dbReference>
<organism evidence="7 8">
    <name type="scientific">Thamnocephalis sphaerospora</name>
    <dbReference type="NCBI Taxonomy" id="78915"/>
    <lineage>
        <taxon>Eukaryota</taxon>
        <taxon>Fungi</taxon>
        <taxon>Fungi incertae sedis</taxon>
        <taxon>Zoopagomycota</taxon>
        <taxon>Zoopagomycotina</taxon>
        <taxon>Zoopagomycetes</taxon>
        <taxon>Zoopagales</taxon>
        <taxon>Sigmoideomycetaceae</taxon>
        <taxon>Thamnocephalis</taxon>
    </lineage>
</organism>
<dbReference type="GO" id="GO:0036228">
    <property type="term" value="P:protein localization to nuclear inner membrane"/>
    <property type="evidence" value="ECO:0007669"/>
    <property type="project" value="TreeGrafter"/>
</dbReference>
<dbReference type="GO" id="GO:0006405">
    <property type="term" value="P:RNA export from nucleus"/>
    <property type="evidence" value="ECO:0007669"/>
    <property type="project" value="TreeGrafter"/>
</dbReference>
<dbReference type="GO" id="GO:0006606">
    <property type="term" value="P:protein import into nucleus"/>
    <property type="evidence" value="ECO:0007669"/>
    <property type="project" value="TreeGrafter"/>
</dbReference>
<comment type="similarity">
    <text evidence="2">Belongs to the non-repetitive/WGA-negative nucleoporin family.</text>
</comment>
<dbReference type="EMBL" id="KZ992994">
    <property type="protein sequence ID" value="RKP05941.1"/>
    <property type="molecule type" value="Genomic_DNA"/>
</dbReference>
<keyword evidence="3" id="KW-0813">Transport</keyword>
<evidence type="ECO:0000256" key="1">
    <source>
        <dbReference type="ARBA" id="ARBA00004123"/>
    </source>
</evidence>
<accession>A0A4P9XKI9</accession>
<proteinExistence type="inferred from homology"/>
<evidence type="ECO:0000313" key="8">
    <source>
        <dbReference type="Proteomes" id="UP000271241"/>
    </source>
</evidence>
<evidence type="ECO:0000256" key="4">
    <source>
        <dbReference type="ARBA" id="ARBA00023242"/>
    </source>
</evidence>
<dbReference type="GO" id="GO:0000972">
    <property type="term" value="P:transcription-dependent tethering of RNA polymerase II gene DNA at nuclear periphery"/>
    <property type="evidence" value="ECO:0007669"/>
    <property type="project" value="TreeGrafter"/>
</dbReference>
<evidence type="ECO:0000259" key="5">
    <source>
        <dbReference type="Pfam" id="PF03177"/>
    </source>
</evidence>
<dbReference type="Gene3D" id="1.25.40.440">
    <property type="entry name" value="Nucleoporin, helical domain, central subdomain"/>
    <property type="match status" value="1"/>
</dbReference>
<evidence type="ECO:0000259" key="6">
    <source>
        <dbReference type="Pfam" id="PF08801"/>
    </source>
</evidence>
<dbReference type="AlphaFoldDB" id="A0A4P9XKI9"/>
<keyword evidence="8" id="KW-1185">Reference proteome</keyword>
<dbReference type="Gene3D" id="1.20.58.1780">
    <property type="match status" value="1"/>
</dbReference>
<dbReference type="Gene3D" id="1.20.120.1880">
    <property type="entry name" value="Nucleoporin, helical C-terminal domain"/>
    <property type="match status" value="1"/>
</dbReference>
<dbReference type="Pfam" id="PF08801">
    <property type="entry name" value="Nucleoporin_N"/>
    <property type="match status" value="1"/>
</dbReference>
<dbReference type="GO" id="GO:0017056">
    <property type="term" value="F:structural constituent of nuclear pore"/>
    <property type="evidence" value="ECO:0007669"/>
    <property type="project" value="InterPro"/>
</dbReference>
<dbReference type="PANTHER" id="PTHR10350">
    <property type="entry name" value="NUCLEAR PORE COMPLEX PROTEIN NUP155"/>
    <property type="match status" value="1"/>
</dbReference>
<keyword evidence="4" id="KW-0539">Nucleus</keyword>
<dbReference type="SUPFAM" id="SSF89372">
    <property type="entry name" value="Fucose-specific lectin"/>
    <property type="match status" value="1"/>
</dbReference>
<dbReference type="InterPro" id="IPR042533">
    <property type="entry name" value="Nucleoporin_Nup155_C_1"/>
</dbReference>
<sequence length="1229" mass="135995">MSATSEPVADAAKLLDTYFRRDEKFPEVADLARGQSSSSYAAVPKNLPLFRKKRFIALPDALFEQYDVMQCRCFMGLFPEIHRAWITVDHRLFLWNYENGNDFYSYEEQDQVIVSVGLIKPRAGLFVDAIEYLLVLATPLEIIMLGMSVDRSSTGGELTLYATQMTMPSDNVSMTSIVGAGNGRIFACGSDGHVYELCYGSDGWLSRGCQKISRTASPYTNFIPTFLPFLSSDNPDAVLSITADNGRHVIYALTQGGSIEVFYLGSDGQSFERVCHCVDVAQRAAVLCPSLAFDIKALQLISVHAIPASESSGVHLAAVAANGCRLYFALLPRHSYGTGSGLATRVPQGLELVHVRLPPTSQYGQSTPSAGTVDFQLAALNVHAAKCQGDFFLAAHSASDEIDQLVCTALDVGSIAKAVARNETATMTEMHSVIAVDGKTQAIAEAVPGYNLASAAGQISMPGVQASNELARALNGLPRHFVVLTHAGVNVLSKARPIDQLEWLLSDLRSQATEIANFVDIYGASEVCSMCLTLCCDTGSLGGARKGHVVDSAARVFLEVGGQPRIQETVIAGGANSVGRALSTPVVTYSGRHDGVALFISRVLRPIWNAKLISADYEVTISESVLSRIQQELVSLRDNLRGIEKQPPMGANMADITKLQTEQLAWEMERQSLRNMKTLVTNTVEAISFVQFIRDHRLSDKAARLPIASKNELAELTLRTLLAGAGSRSLCQDVILAIIDQSGGRRLEGVSDLLRERCPNFCNGDDLVLFQAQERLRHASIASTISEVERDLKDALRLFSSISSWLGKEKIDEVVGAFKEHGFFNGAVELALSCASRVSGDSDLEKERRRVCYDIAIAALHDAQLRFGEDTNGFQDIVLSRALASKDKNFHFALYDSYMAENYLDQFARIESPYVEEYLAQGDTLEKFDLLWQYYIRRNDFARASRLQESLAESSNFGIPLERRVEYLSRAIANGRSALSGRDREETERLRELQEKLEVAQVQLYLQSEMTRLDHADKAHELATHLFSINELYHMFAKPYNLLECQLMIFATSGYNDPAVVRNIWLNLLQEISGEYVGRPEAYKLVAHRVGQLAARFMHNEFVFPLDVICAYIGKMAYTQHGANTSAWMANALLEARIPPRFLFNALDRLFAEKPAPWNEPTAIIYLLTEIRTLLEAWLQRTAISSRTDFPAALVDEMLNQYLLALNALPAGELKQALQQLQRRIRAHF</sequence>
<dbReference type="InterPro" id="IPR042537">
    <property type="entry name" value="Nucleoporin_Nup155_C_2"/>
</dbReference>
<comment type="subcellular location">
    <subcellularLocation>
        <location evidence="1">Nucleus</location>
    </subcellularLocation>
</comment>
<evidence type="ECO:0000256" key="3">
    <source>
        <dbReference type="ARBA" id="ARBA00022448"/>
    </source>
</evidence>
<dbReference type="PANTHER" id="PTHR10350:SF6">
    <property type="entry name" value="NUCLEAR PORE COMPLEX PROTEIN NUP155"/>
    <property type="match status" value="1"/>
</dbReference>
<feature type="domain" description="Nucleoporin Nup133/Nup155-like C-terminal" evidence="5">
    <location>
        <begin position="590"/>
        <end position="1207"/>
    </location>
</feature>
<feature type="domain" description="Nucleoporin Nup133/Nup155-like N-terminal" evidence="6">
    <location>
        <begin position="52"/>
        <end position="489"/>
    </location>
</feature>
<dbReference type="InterPro" id="IPR014908">
    <property type="entry name" value="Nucleoporin_Nup133/Nup155_N"/>
</dbReference>
<evidence type="ECO:0000313" key="7">
    <source>
        <dbReference type="EMBL" id="RKP05941.1"/>
    </source>
</evidence>
<dbReference type="STRING" id="78915.A0A4P9XKI9"/>
<protein>
    <submittedName>
        <fullName evidence="7">Nup133 N terminal like-domain-containing protein</fullName>
    </submittedName>
</protein>
<reference evidence="8" key="1">
    <citation type="journal article" date="2018" name="Nat. Microbiol.">
        <title>Leveraging single-cell genomics to expand the fungal tree of life.</title>
        <authorList>
            <person name="Ahrendt S.R."/>
            <person name="Quandt C.A."/>
            <person name="Ciobanu D."/>
            <person name="Clum A."/>
            <person name="Salamov A."/>
            <person name="Andreopoulos B."/>
            <person name="Cheng J.F."/>
            <person name="Woyke T."/>
            <person name="Pelin A."/>
            <person name="Henrissat B."/>
            <person name="Reynolds N.K."/>
            <person name="Benny G.L."/>
            <person name="Smith M.E."/>
            <person name="James T.Y."/>
            <person name="Grigoriev I.V."/>
        </authorList>
    </citation>
    <scope>NUCLEOTIDE SEQUENCE [LARGE SCALE GENOMIC DNA]</scope>
    <source>
        <strain evidence="8">RSA 1356</strain>
    </source>
</reference>
<dbReference type="FunFam" id="1.25.40.440:FF:000001">
    <property type="entry name" value="Nuclear pore complex subunit"/>
    <property type="match status" value="1"/>
</dbReference>
<dbReference type="OrthoDB" id="338970at2759"/>
<gene>
    <name evidence="7" type="ORF">THASP1DRAFT_32230</name>
</gene>
<dbReference type="Proteomes" id="UP000271241">
    <property type="component" value="Unassembled WGS sequence"/>
</dbReference>
<dbReference type="InterPro" id="IPR042538">
    <property type="entry name" value="Nucleoporin_Nup155_C_3"/>
</dbReference>
<dbReference type="Gene3D" id="1.25.40.450">
    <property type="entry name" value="Nucleoporin, helical domain, N-terminal subdomain"/>
    <property type="match status" value="1"/>
</dbReference>
<dbReference type="GO" id="GO:0044611">
    <property type="term" value="C:nuclear pore inner ring"/>
    <property type="evidence" value="ECO:0007669"/>
    <property type="project" value="TreeGrafter"/>
</dbReference>
<evidence type="ECO:0000256" key="2">
    <source>
        <dbReference type="ARBA" id="ARBA00007373"/>
    </source>
</evidence>